<dbReference type="Proteomes" id="UP000029120">
    <property type="component" value="Chromosome 5"/>
</dbReference>
<evidence type="ECO:0000313" key="2">
    <source>
        <dbReference type="Proteomes" id="UP000029120"/>
    </source>
</evidence>
<protein>
    <submittedName>
        <fullName evidence="1">Uncharacterized protein</fullName>
    </submittedName>
</protein>
<proteinExistence type="predicted"/>
<organism evidence="1 2">
    <name type="scientific">Arabis alpina</name>
    <name type="common">Alpine rock-cress</name>
    <dbReference type="NCBI Taxonomy" id="50452"/>
    <lineage>
        <taxon>Eukaryota</taxon>
        <taxon>Viridiplantae</taxon>
        <taxon>Streptophyta</taxon>
        <taxon>Embryophyta</taxon>
        <taxon>Tracheophyta</taxon>
        <taxon>Spermatophyta</taxon>
        <taxon>Magnoliopsida</taxon>
        <taxon>eudicotyledons</taxon>
        <taxon>Gunneridae</taxon>
        <taxon>Pentapetalae</taxon>
        <taxon>rosids</taxon>
        <taxon>malvids</taxon>
        <taxon>Brassicales</taxon>
        <taxon>Brassicaceae</taxon>
        <taxon>Arabideae</taxon>
        <taxon>Arabis</taxon>
    </lineage>
</organism>
<name>A0A087GX93_ARAAL</name>
<dbReference type="AlphaFoldDB" id="A0A087GX93"/>
<reference evidence="2" key="1">
    <citation type="journal article" date="2015" name="Nat. Plants">
        <title>Genome expansion of Arabis alpina linked with retrotransposition and reduced symmetric DNA methylation.</title>
        <authorList>
            <person name="Willing E.M."/>
            <person name="Rawat V."/>
            <person name="Mandakova T."/>
            <person name="Maumus F."/>
            <person name="James G.V."/>
            <person name="Nordstroem K.J."/>
            <person name="Becker C."/>
            <person name="Warthmann N."/>
            <person name="Chica C."/>
            <person name="Szarzynska B."/>
            <person name="Zytnicki M."/>
            <person name="Albani M.C."/>
            <person name="Kiefer C."/>
            <person name="Bergonzi S."/>
            <person name="Castaings L."/>
            <person name="Mateos J.L."/>
            <person name="Berns M.C."/>
            <person name="Bujdoso N."/>
            <person name="Piofczyk T."/>
            <person name="de Lorenzo L."/>
            <person name="Barrero-Sicilia C."/>
            <person name="Mateos I."/>
            <person name="Piednoel M."/>
            <person name="Hagmann J."/>
            <person name="Chen-Min-Tao R."/>
            <person name="Iglesias-Fernandez R."/>
            <person name="Schuster S.C."/>
            <person name="Alonso-Blanco C."/>
            <person name="Roudier F."/>
            <person name="Carbonero P."/>
            <person name="Paz-Ares J."/>
            <person name="Davis S.J."/>
            <person name="Pecinka A."/>
            <person name="Quesneville H."/>
            <person name="Colot V."/>
            <person name="Lysak M.A."/>
            <person name="Weigel D."/>
            <person name="Coupland G."/>
            <person name="Schneeberger K."/>
        </authorList>
    </citation>
    <scope>NUCLEOTIDE SEQUENCE [LARGE SCALE GENOMIC DNA]</scope>
    <source>
        <strain evidence="2">cv. Pajares</strain>
    </source>
</reference>
<gene>
    <name evidence="1" type="ordered locus">AALP_Aa5g153000</name>
</gene>
<keyword evidence="2" id="KW-1185">Reference proteome</keyword>
<dbReference type="EMBL" id="CM002873">
    <property type="protein sequence ID" value="KFK34495.1"/>
    <property type="molecule type" value="Genomic_DNA"/>
</dbReference>
<accession>A0A087GX93</accession>
<sequence>MVLFFGSVMLSGCLVILPSSAYGFTVLYLQVYQTRPSELHRIRFLQFLNRLSVSYAAALLSIL</sequence>
<dbReference type="Gramene" id="KFK34495">
    <property type="protein sequence ID" value="KFK34495"/>
    <property type="gene ID" value="AALP_AA5G153000"/>
</dbReference>
<evidence type="ECO:0000313" key="1">
    <source>
        <dbReference type="EMBL" id="KFK34495.1"/>
    </source>
</evidence>